<dbReference type="AlphaFoldDB" id="A0A7Z2ZM78"/>
<evidence type="ECO:0008006" key="4">
    <source>
        <dbReference type="Google" id="ProtNLM"/>
    </source>
</evidence>
<feature type="chain" id="PRO_5038775947" description="Lipoprotein" evidence="1">
    <location>
        <begin position="27"/>
        <end position="248"/>
    </location>
</feature>
<protein>
    <recommendedName>
        <fullName evidence="4">Lipoprotein</fullName>
    </recommendedName>
</protein>
<dbReference type="RefSeq" id="WP_169280129.1">
    <property type="nucleotide sequence ID" value="NZ_CP051680.1"/>
</dbReference>
<evidence type="ECO:0000256" key="1">
    <source>
        <dbReference type="SAM" id="SignalP"/>
    </source>
</evidence>
<feature type="signal peptide" evidence="1">
    <location>
        <begin position="1"/>
        <end position="26"/>
    </location>
</feature>
<dbReference type="PROSITE" id="PS51257">
    <property type="entry name" value="PROKAR_LIPOPROTEIN"/>
    <property type="match status" value="1"/>
</dbReference>
<name>A0A7Z2ZM78_9BACL</name>
<proteinExistence type="predicted"/>
<dbReference type="KEGG" id="cheb:HH215_12050"/>
<dbReference type="Proteomes" id="UP000502248">
    <property type="component" value="Chromosome"/>
</dbReference>
<reference evidence="2 3" key="1">
    <citation type="submission" date="2020-04" db="EMBL/GenBank/DDBJ databases">
        <title>Genome sequencing of novel species.</title>
        <authorList>
            <person name="Heo J."/>
            <person name="Kim S.-J."/>
            <person name="Kim J.-S."/>
            <person name="Hong S.-B."/>
            <person name="Kwon S.-W."/>
        </authorList>
    </citation>
    <scope>NUCLEOTIDE SEQUENCE [LARGE SCALE GENOMIC DNA]</scope>
    <source>
        <strain evidence="2 3">MFER-1</strain>
    </source>
</reference>
<keyword evidence="3" id="KW-1185">Reference proteome</keyword>
<organism evidence="2 3">
    <name type="scientific">Cohnella herbarum</name>
    <dbReference type="NCBI Taxonomy" id="2728023"/>
    <lineage>
        <taxon>Bacteria</taxon>
        <taxon>Bacillati</taxon>
        <taxon>Bacillota</taxon>
        <taxon>Bacilli</taxon>
        <taxon>Bacillales</taxon>
        <taxon>Paenibacillaceae</taxon>
        <taxon>Cohnella</taxon>
    </lineage>
</organism>
<accession>A0A7Z2ZM78</accession>
<evidence type="ECO:0000313" key="2">
    <source>
        <dbReference type="EMBL" id="QJD83842.1"/>
    </source>
</evidence>
<keyword evidence="1" id="KW-0732">Signal</keyword>
<evidence type="ECO:0000313" key="3">
    <source>
        <dbReference type="Proteomes" id="UP000502248"/>
    </source>
</evidence>
<dbReference type="EMBL" id="CP051680">
    <property type="protein sequence ID" value="QJD83842.1"/>
    <property type="molecule type" value="Genomic_DNA"/>
</dbReference>
<gene>
    <name evidence="2" type="ORF">HH215_12050</name>
</gene>
<sequence>MNKLKLFIICSAFLIMLTGCNGLYHAIDKDTVMVKKITKEHTSGKVEYEGVLSEDAMITISLNAINKYFGNNLTPDDIVSELALMKQQEIKLMLADLTKKYNRLNQKFLVEYKSQLSKVPAGIYFVYIANKYDPSDAYSVAVNPRDGDVVSISSNFVKMNTEKQNKLKWDQTELKKIADEFVKGMNDIRVSDLVLDVNEDVKEWGGAAELFYKSKEDQSIALCVSIDMSSKQVIGFYKDIMAVLRSSI</sequence>